<dbReference type="NCBIfam" id="TIGR01615">
    <property type="entry name" value="A_thal_3542"/>
    <property type="match status" value="1"/>
</dbReference>
<evidence type="ECO:0000313" key="2">
    <source>
        <dbReference type="RefSeq" id="XP_022952529.1"/>
    </source>
</evidence>
<proteinExistence type="predicted"/>
<dbReference type="Pfam" id="PF04720">
    <property type="entry name" value="PDDEXK_6"/>
    <property type="match status" value="1"/>
</dbReference>
<dbReference type="RefSeq" id="XP_022952529.1">
    <property type="nucleotide sequence ID" value="XM_023096761.1"/>
</dbReference>
<keyword evidence="1" id="KW-1185">Reference proteome</keyword>
<gene>
    <name evidence="2" type="primary">LOC111455189</name>
</gene>
<protein>
    <submittedName>
        <fullName evidence="2">Uncharacterized protein LOC111455189</fullName>
    </submittedName>
</protein>
<organism evidence="1 2">
    <name type="scientific">Cucurbita moschata</name>
    <name type="common">Winter crookneck squash</name>
    <name type="synonym">Cucurbita pepo var. moschata</name>
    <dbReference type="NCBI Taxonomy" id="3662"/>
    <lineage>
        <taxon>Eukaryota</taxon>
        <taxon>Viridiplantae</taxon>
        <taxon>Streptophyta</taxon>
        <taxon>Embryophyta</taxon>
        <taxon>Tracheophyta</taxon>
        <taxon>Spermatophyta</taxon>
        <taxon>Magnoliopsida</taxon>
        <taxon>eudicotyledons</taxon>
        <taxon>Gunneridae</taxon>
        <taxon>Pentapetalae</taxon>
        <taxon>rosids</taxon>
        <taxon>fabids</taxon>
        <taxon>Cucurbitales</taxon>
        <taxon>Cucurbitaceae</taxon>
        <taxon>Cucurbiteae</taxon>
        <taxon>Cucurbita</taxon>
    </lineage>
</organism>
<dbReference type="PANTHER" id="PTHR31579:SF39">
    <property type="entry name" value="OS01G0973600 PROTEIN"/>
    <property type="match status" value="1"/>
</dbReference>
<reference evidence="2" key="1">
    <citation type="submission" date="2025-08" db="UniProtKB">
        <authorList>
            <consortium name="RefSeq"/>
        </authorList>
    </citation>
    <scope>IDENTIFICATION</scope>
    <source>
        <tissue evidence="2">Young leaves</tissue>
    </source>
</reference>
<dbReference type="AlphaFoldDB" id="A0A6J1GLY9"/>
<dbReference type="Proteomes" id="UP000504609">
    <property type="component" value="Unplaced"/>
</dbReference>
<accession>A0A6J1GLY9</accession>
<dbReference type="PANTHER" id="PTHR31579">
    <property type="entry name" value="OS03G0796600 PROTEIN"/>
    <property type="match status" value="1"/>
</dbReference>
<dbReference type="KEGG" id="cmos:111455189"/>
<sequence>MDCRVCVAGGDLWVKLSGIGGRGQMGGFSHESEHDLALMVSDFLENGSGGAESRCSSDSDSGVSDLAHLADKILFYKNPVSQYESDLLSVVHSLTLSMNEKALNVNKSGPCNASCIRFALVKLLRLSGYDAAVCTTRWQGAGKVPGGDYEYIDVVNYTTGSSERLIVDIDFRSHFEIARAVESYDRILDSLPVIYVGSLSRLKQFLQIMVEAGKSSLKLNSMPLPPWRSLAYLQAKWQSPCQRMVHHPEEQQQQQQQLMLSHKQCMGHLKRLQSVLQSEIEMDRFLRPMNGDNIRKIKTERRRHSLLRGI</sequence>
<name>A0A6J1GLY9_CUCMO</name>
<evidence type="ECO:0000313" key="1">
    <source>
        <dbReference type="Proteomes" id="UP000504609"/>
    </source>
</evidence>
<dbReference type="InterPro" id="IPR006502">
    <property type="entry name" value="PDDEXK-like"/>
</dbReference>
<dbReference type="GeneID" id="111455189"/>